<dbReference type="Pfam" id="PF05833">
    <property type="entry name" value="NFACT_N"/>
    <property type="match status" value="1"/>
</dbReference>
<evidence type="ECO:0000259" key="6">
    <source>
        <dbReference type="Pfam" id="PF05670"/>
    </source>
</evidence>
<proteinExistence type="inferred from homology"/>
<dbReference type="PANTHER" id="PTHR15239:SF6">
    <property type="entry name" value="RIBOSOME QUALITY CONTROL COMPLEX SUBUNIT NEMF"/>
    <property type="match status" value="1"/>
</dbReference>
<dbReference type="InterPro" id="IPR043682">
    <property type="entry name" value="RqcH_bacterial"/>
</dbReference>
<evidence type="ECO:0000256" key="2">
    <source>
        <dbReference type="ARBA" id="ARBA00022730"/>
    </source>
</evidence>
<dbReference type="InterPro" id="IPR010979">
    <property type="entry name" value="Ribosomal_uS13-like_H2TH"/>
</dbReference>
<accession>A0ABY7QUE5</accession>
<evidence type="ECO:0000256" key="1">
    <source>
        <dbReference type="ARBA" id="ARBA00022555"/>
    </source>
</evidence>
<dbReference type="Proteomes" id="UP001210339">
    <property type="component" value="Chromosome"/>
</dbReference>
<dbReference type="Gene3D" id="2.30.310.10">
    <property type="entry name" value="ibrinogen binding protein from staphylococcus aureus domain"/>
    <property type="match status" value="1"/>
</dbReference>
<evidence type="ECO:0000256" key="3">
    <source>
        <dbReference type="ARBA" id="ARBA00022884"/>
    </source>
</evidence>
<dbReference type="EMBL" id="CP115667">
    <property type="protein sequence ID" value="WBW50405.1"/>
    <property type="molecule type" value="Genomic_DNA"/>
</dbReference>
<dbReference type="Gene3D" id="1.10.8.50">
    <property type="match status" value="1"/>
</dbReference>
<evidence type="ECO:0000313" key="7">
    <source>
        <dbReference type="EMBL" id="WBW50405.1"/>
    </source>
</evidence>
<dbReference type="RefSeq" id="WP_271191937.1">
    <property type="nucleotide sequence ID" value="NZ_CP115667.1"/>
</dbReference>
<comment type="subunit">
    <text evidence="5">Associates with stalled 50S ribosomal subunits. Binds to RqcP.</text>
</comment>
<name>A0ABY7QUE5_9FIRM</name>
<keyword evidence="5" id="KW-0175">Coiled coil</keyword>
<feature type="domain" description="NFACT RNA-binding" evidence="6">
    <location>
        <begin position="463"/>
        <end position="545"/>
    </location>
</feature>
<gene>
    <name evidence="5" type="primary">rqcH</name>
    <name evidence="7" type="ORF">O6R05_02360</name>
</gene>
<keyword evidence="4 5" id="KW-0648">Protein biosynthesis</keyword>
<dbReference type="PANTHER" id="PTHR15239">
    <property type="entry name" value="NUCLEAR EXPORT MEDIATOR FACTOR NEMF"/>
    <property type="match status" value="1"/>
</dbReference>
<keyword evidence="8" id="KW-1185">Reference proteome</keyword>
<feature type="coiled-coil region" evidence="5">
    <location>
        <begin position="304"/>
        <end position="331"/>
    </location>
</feature>
<keyword evidence="1 5" id="KW-0820">tRNA-binding</keyword>
<protein>
    <recommendedName>
        <fullName evidence="5">Rqc2 homolog RqcH</fullName>
        <shortName evidence="5">RqcH</shortName>
    </recommendedName>
</protein>
<evidence type="ECO:0000313" key="8">
    <source>
        <dbReference type="Proteomes" id="UP001210339"/>
    </source>
</evidence>
<evidence type="ECO:0000256" key="5">
    <source>
        <dbReference type="HAMAP-Rule" id="MF_00844"/>
    </source>
</evidence>
<keyword evidence="2 5" id="KW-0699">rRNA-binding</keyword>
<organism evidence="7 8">
    <name type="scientific">Peptoniphilus equinus</name>
    <dbReference type="NCBI Taxonomy" id="3016343"/>
    <lineage>
        <taxon>Bacteria</taxon>
        <taxon>Bacillati</taxon>
        <taxon>Bacillota</taxon>
        <taxon>Tissierellia</taxon>
        <taxon>Tissierellales</taxon>
        <taxon>Peptoniphilaceae</taxon>
        <taxon>Peptoniphilus</taxon>
    </lineage>
</organism>
<dbReference type="SUPFAM" id="SSF46946">
    <property type="entry name" value="S13-like H2TH domain"/>
    <property type="match status" value="1"/>
</dbReference>
<sequence length="563" mass="63761">MAYDGIMLRGITHDLQSLINKKIEKIYQVSKDKIILVFRIDGEKKKLLLDVSSATPRIHFTDVDFNNPTTPPTFCMLLRKHLEGFKVTGVEQVAMDRILFIHVMSRDELQFEVARTLVVELMGKHSNIILIDGKTHVILDAIRRVNRTMSSVREVLPGLTYTNDDIVRGTNPLDDNAFEALEITSKSLRQSFITSFMGLGPIVIREMCCRASLDEDRPLNSLSADELTALRTAFYDVLAPVKAHHYTPLLIEENGTLIDYAPLELTHYNDASKTGFDNLSILADTYYARKITHQVVKDKSSELHKKLSSLLKREENKLSKQLKEFEQAQAREKYKIYADLIASNLYRIEEGADEVTVENFFDAMQPITIKLDPLLSPQGNANKYYKRYGKLKNAYNKLTEELDHTKNSIAYLHSVVSNLSLAGTAEDVDAIKDELMDMGYLKKQSAKKKSKASKYLEVPVSDGICYVGKNNHQNDFLTHKFAHKDDLWFHVQNAPGSHVILKAAQYTDDNLKAAAALAAAHSGQNRSNNVPVDYTFVKYVKRHPAKMPGLVTYTNFKTIIVKQ</sequence>
<feature type="coiled-coil region" evidence="5">
    <location>
        <begin position="381"/>
        <end position="408"/>
    </location>
</feature>
<evidence type="ECO:0000256" key="4">
    <source>
        <dbReference type="ARBA" id="ARBA00022917"/>
    </source>
</evidence>
<dbReference type="HAMAP" id="MF_00844_B">
    <property type="entry name" value="RqcH_B"/>
    <property type="match status" value="1"/>
</dbReference>
<dbReference type="InterPro" id="IPR051608">
    <property type="entry name" value="RQC_Subunit_NEMF"/>
</dbReference>
<dbReference type="InterPro" id="IPR008532">
    <property type="entry name" value="NFACT_RNA-bd"/>
</dbReference>
<comment type="similarity">
    <text evidence="5">Belongs to the NEMF family.</text>
</comment>
<reference evidence="7 8" key="1">
    <citation type="submission" date="2023-01" db="EMBL/GenBank/DDBJ databases">
        <authorList>
            <person name="Lee S.H."/>
            <person name="Jung H.S."/>
            <person name="Yun J.U."/>
        </authorList>
    </citation>
    <scope>NUCLEOTIDE SEQUENCE [LARGE SCALE GENOMIC DNA]</scope>
    <source>
        <strain evidence="7 8">CBA3646</strain>
    </source>
</reference>
<comment type="function">
    <text evidence="5">Key component of the ribosome quality control system (RQC), a ribosome-associated complex that mediates the extraction of incompletely synthesized nascent chains from stalled ribosomes and their subsequent degradation. RqcH recruits Ala-charged tRNA, and with RqcP directs the elongation of stalled nascent chains on 50S ribosomal subunits, leading to non-templated C-terminal alanine extensions (Ala tail). The Ala tail promotes nascent chain degradation. May add between 1 and at least 8 Ala residues. Binds to stalled 50S ribosomal subunits.</text>
</comment>
<keyword evidence="3 5" id="KW-0694">RNA-binding</keyword>
<dbReference type="Pfam" id="PF05670">
    <property type="entry name" value="NFACT-R_1"/>
    <property type="match status" value="1"/>
</dbReference>